<accession>A0A8J7K1J5</accession>
<protein>
    <submittedName>
        <fullName evidence="1">Uncharacterized protein</fullName>
    </submittedName>
</protein>
<comment type="caution">
    <text evidence="1">The sequence shown here is derived from an EMBL/GenBank/DDBJ whole genome shotgun (WGS) entry which is preliminary data.</text>
</comment>
<name>A0A8J7K1J5_9NEIS</name>
<organism evidence="1 2">
    <name type="scientific">Chitinilyticum piscinae</name>
    <dbReference type="NCBI Taxonomy" id="2866724"/>
    <lineage>
        <taxon>Bacteria</taxon>
        <taxon>Pseudomonadati</taxon>
        <taxon>Pseudomonadota</taxon>
        <taxon>Betaproteobacteria</taxon>
        <taxon>Neisseriales</taxon>
        <taxon>Chitinibacteraceae</taxon>
        <taxon>Chitinilyticum</taxon>
    </lineage>
</organism>
<evidence type="ECO:0000313" key="2">
    <source>
        <dbReference type="Proteomes" id="UP000604481"/>
    </source>
</evidence>
<dbReference type="AlphaFoldDB" id="A0A8J7K1J5"/>
<evidence type="ECO:0000313" key="1">
    <source>
        <dbReference type="EMBL" id="MBE9608767.1"/>
    </source>
</evidence>
<proteinExistence type="predicted"/>
<dbReference type="EMBL" id="JADFUA010000002">
    <property type="protein sequence ID" value="MBE9608767.1"/>
    <property type="molecule type" value="Genomic_DNA"/>
</dbReference>
<keyword evidence="2" id="KW-1185">Reference proteome</keyword>
<sequence length="100" mass="10589">MNHRQQKLKRLALSMQSRGSKPLAASVVVAKPVLQPAVKVEAIVASAGARVTTSKDYAEAEGISVSTARSRLEKLVAAGEASRADVVRDGVRCIEYTLLG</sequence>
<reference evidence="1 2" key="1">
    <citation type="submission" date="2020-10" db="EMBL/GenBank/DDBJ databases">
        <title>The genome sequence of Chitinilyticum litopenaei 4Y14.</title>
        <authorList>
            <person name="Liu Y."/>
        </authorList>
    </citation>
    <scope>NUCLEOTIDE SEQUENCE [LARGE SCALE GENOMIC DNA]</scope>
    <source>
        <strain evidence="1 2">4Y14</strain>
    </source>
</reference>
<dbReference type="RefSeq" id="WP_194115291.1">
    <property type="nucleotide sequence ID" value="NZ_JADFUA010000002.1"/>
</dbReference>
<dbReference type="Proteomes" id="UP000604481">
    <property type="component" value="Unassembled WGS sequence"/>
</dbReference>
<gene>
    <name evidence="1" type="ORF">INR99_05330</name>
</gene>